<evidence type="ECO:0000313" key="2">
    <source>
        <dbReference type="EMBL" id="SFV30550.1"/>
    </source>
</evidence>
<dbReference type="SUPFAM" id="SSF56935">
    <property type="entry name" value="Porins"/>
    <property type="match status" value="1"/>
</dbReference>
<name>A0A1I7N7A6_9BACT</name>
<protein>
    <recommendedName>
        <fullName evidence="4">Phosphate-selective porin O and P</fullName>
    </recommendedName>
</protein>
<dbReference type="AlphaFoldDB" id="A0A1I7N7A6"/>
<dbReference type="STRING" id="1393122.SAMN05660895_0824"/>
<evidence type="ECO:0000313" key="3">
    <source>
        <dbReference type="Proteomes" id="UP000199537"/>
    </source>
</evidence>
<keyword evidence="3" id="KW-1185">Reference proteome</keyword>
<proteinExistence type="predicted"/>
<feature type="signal peptide" evidence="1">
    <location>
        <begin position="1"/>
        <end position="22"/>
    </location>
</feature>
<evidence type="ECO:0008006" key="4">
    <source>
        <dbReference type="Google" id="ProtNLM"/>
    </source>
</evidence>
<keyword evidence="1" id="KW-0732">Signal</keyword>
<dbReference type="EMBL" id="FPCJ01000001">
    <property type="protein sequence ID" value="SFV30550.1"/>
    <property type="molecule type" value="Genomic_DNA"/>
</dbReference>
<accession>A0A1I7N7A6</accession>
<dbReference type="Gene3D" id="2.40.160.10">
    <property type="entry name" value="Porin"/>
    <property type="match status" value="1"/>
</dbReference>
<feature type="chain" id="PRO_5011579199" description="Phosphate-selective porin O and P" evidence="1">
    <location>
        <begin position="23"/>
        <end position="410"/>
    </location>
</feature>
<dbReference type="Proteomes" id="UP000199537">
    <property type="component" value="Unassembled WGS sequence"/>
</dbReference>
<sequence length="410" mass="44897">MGKKFLLFFWGCCFGIISQAQAQKPGLLTGEDSLHQRLGPSTIIGGYGEAAYQRDMDQGTSNIDLVRTVLFVGHQFNDRISFFSELELEDAKVEGGDAGGEIAMEQAYLKFSSKRHPQNYWVAGLFIPRIGILNEDHLPVNFNGVERPLVEQLVIPATWRELGVGYYGSLSAWPLQYTVALVNGLDAADFSHGSGIREGRFEGRDATANNLAITASVRVNPGSFQLQVSGYAGGANGLNKRESDSLGLAHGLFALPLYLGEADVQYWHGGLHVKMLGAYISFPDAADVNKAYANNVASGMYGAYAEVAYNLFHHANKRLEKQQLNLFARYEWIDLNNRIPANAIYDGTLRQSHLIVGAGYLPIPNVVIKADVRFQHTGPQNPALIVNPNPAAPPYQPNNSFVNLGIGYSF</sequence>
<dbReference type="RefSeq" id="WP_143103945.1">
    <property type="nucleotide sequence ID" value="NZ_FPCJ01000001.1"/>
</dbReference>
<evidence type="ECO:0000256" key="1">
    <source>
        <dbReference type="SAM" id="SignalP"/>
    </source>
</evidence>
<gene>
    <name evidence="2" type="ORF">SAMN05660895_0824</name>
</gene>
<reference evidence="3" key="1">
    <citation type="submission" date="2016-10" db="EMBL/GenBank/DDBJ databases">
        <authorList>
            <person name="Varghese N."/>
            <person name="Submissions S."/>
        </authorList>
    </citation>
    <scope>NUCLEOTIDE SEQUENCE [LARGE SCALE GENOMIC DNA]</scope>
    <source>
        <strain evidence="3">DSM 14807</strain>
    </source>
</reference>
<dbReference type="InterPro" id="IPR023614">
    <property type="entry name" value="Porin_dom_sf"/>
</dbReference>
<dbReference type="OrthoDB" id="9768080at2"/>
<organism evidence="2 3">
    <name type="scientific">Thermoflavifilum thermophilum</name>
    <dbReference type="NCBI Taxonomy" id="1393122"/>
    <lineage>
        <taxon>Bacteria</taxon>
        <taxon>Pseudomonadati</taxon>
        <taxon>Bacteroidota</taxon>
        <taxon>Chitinophagia</taxon>
        <taxon>Chitinophagales</taxon>
        <taxon>Chitinophagaceae</taxon>
        <taxon>Thermoflavifilum</taxon>
    </lineage>
</organism>